<dbReference type="Proteomes" id="UP000589620">
    <property type="component" value="Unassembled WGS sequence"/>
</dbReference>
<evidence type="ECO:0000313" key="2">
    <source>
        <dbReference type="EMBL" id="NYD74058.1"/>
    </source>
</evidence>
<feature type="transmembrane region" description="Helical" evidence="1">
    <location>
        <begin position="88"/>
        <end position="119"/>
    </location>
</feature>
<keyword evidence="1" id="KW-1133">Transmembrane helix</keyword>
<keyword evidence="1" id="KW-0812">Transmembrane</keyword>
<sequence length="156" mass="15613">MTDPNQPAYYSAYPPPPSAFAPAGWAAPPAPPRSRALGVTAMSIAIPVFVLSVIASVVVGVSAGPLATRTSSSFSFNTSDLTAQQAEAFAPVAVLMGVQILLGTALGILALVLGIVAVATKRGRPFGVVAIIVAAAAPIVSFAVYTATLIATLPPA</sequence>
<accession>A0A852SY19</accession>
<dbReference type="AlphaFoldDB" id="A0A852SY19"/>
<keyword evidence="2" id="KW-0131">Cell cycle</keyword>
<comment type="caution">
    <text evidence="2">The sequence shown here is derived from an EMBL/GenBank/DDBJ whole genome shotgun (WGS) entry which is preliminary data.</text>
</comment>
<keyword evidence="3" id="KW-1185">Reference proteome</keyword>
<dbReference type="GO" id="GO:0051301">
    <property type="term" value="P:cell division"/>
    <property type="evidence" value="ECO:0007669"/>
    <property type="project" value="UniProtKB-KW"/>
</dbReference>
<proteinExistence type="predicted"/>
<keyword evidence="2" id="KW-0132">Cell division</keyword>
<evidence type="ECO:0000313" key="3">
    <source>
        <dbReference type="Proteomes" id="UP000589620"/>
    </source>
</evidence>
<name>A0A852SY19_9MICO</name>
<keyword evidence="1" id="KW-0472">Membrane</keyword>
<organism evidence="2 3">
    <name type="scientific">Leifsonia soli</name>
    <dbReference type="NCBI Taxonomy" id="582665"/>
    <lineage>
        <taxon>Bacteria</taxon>
        <taxon>Bacillati</taxon>
        <taxon>Actinomycetota</taxon>
        <taxon>Actinomycetes</taxon>
        <taxon>Micrococcales</taxon>
        <taxon>Microbacteriaceae</taxon>
        <taxon>Leifsonia</taxon>
    </lineage>
</organism>
<protein>
    <submittedName>
        <fullName evidence="2">Cell division protein FtsW (Lipid II flippase)</fullName>
    </submittedName>
</protein>
<dbReference type="EMBL" id="JACCBJ010000001">
    <property type="protein sequence ID" value="NYD74058.1"/>
    <property type="molecule type" value="Genomic_DNA"/>
</dbReference>
<feature type="transmembrane region" description="Helical" evidence="1">
    <location>
        <begin position="126"/>
        <end position="153"/>
    </location>
</feature>
<dbReference type="RefSeq" id="WP_089909448.1">
    <property type="nucleotide sequence ID" value="NZ_BAAAPX010000001.1"/>
</dbReference>
<feature type="transmembrane region" description="Helical" evidence="1">
    <location>
        <begin position="44"/>
        <end position="68"/>
    </location>
</feature>
<reference evidence="2 3" key="1">
    <citation type="submission" date="2020-07" db="EMBL/GenBank/DDBJ databases">
        <title>Sequencing the genomes of 1000 actinobacteria strains.</title>
        <authorList>
            <person name="Klenk H.-P."/>
        </authorList>
    </citation>
    <scope>NUCLEOTIDE SEQUENCE [LARGE SCALE GENOMIC DNA]</scope>
    <source>
        <strain evidence="2 3">DSM 23871</strain>
    </source>
</reference>
<evidence type="ECO:0000256" key="1">
    <source>
        <dbReference type="SAM" id="Phobius"/>
    </source>
</evidence>
<gene>
    <name evidence="2" type="ORF">BJ963_001577</name>
</gene>